<proteinExistence type="inferred from homology"/>
<sequence>MWSEVKYLFLKEVTLEWRQKYAFNGLLLFTVSTIFIIYLSLRVKNQAGLPDHLWNALFWIIILFSAINAIAKSFLQESPGRQLYYYISVHPISLIMAKMVYNSLLMVVLAVIAVVVYGTVLGYPVINTLMFASVVALASIGISSVLTMMSAIASKAGNNTVLMAILSLPLLIPILLLSIKAVKNAIDDLTWGDTSDELITLAAVDCIGIALGYVLFPFLWKS</sequence>
<dbReference type="EMBL" id="CP136051">
    <property type="protein sequence ID" value="WOK06260.1"/>
    <property type="molecule type" value="Genomic_DNA"/>
</dbReference>
<evidence type="ECO:0000313" key="7">
    <source>
        <dbReference type="EMBL" id="WOK06260.1"/>
    </source>
</evidence>
<organism evidence="7 8">
    <name type="scientific">Imperialibacter roseus</name>
    <dbReference type="NCBI Taxonomy" id="1324217"/>
    <lineage>
        <taxon>Bacteria</taxon>
        <taxon>Pseudomonadati</taxon>
        <taxon>Bacteroidota</taxon>
        <taxon>Cytophagia</taxon>
        <taxon>Cytophagales</taxon>
        <taxon>Flammeovirgaceae</taxon>
        <taxon>Imperialibacter</taxon>
    </lineage>
</organism>
<dbReference type="Pfam" id="PF03379">
    <property type="entry name" value="CcmB"/>
    <property type="match status" value="1"/>
</dbReference>
<keyword evidence="5 6" id="KW-0472">Membrane</keyword>
<dbReference type="InterPro" id="IPR003544">
    <property type="entry name" value="Cyt_c_biogenesis_CcmB"/>
</dbReference>
<feature type="transmembrane region" description="Helical" evidence="6">
    <location>
        <begin position="129"/>
        <end position="149"/>
    </location>
</feature>
<feature type="transmembrane region" description="Helical" evidence="6">
    <location>
        <begin position="53"/>
        <end position="71"/>
    </location>
</feature>
<dbReference type="Proteomes" id="UP001302349">
    <property type="component" value="Chromosome"/>
</dbReference>
<evidence type="ECO:0000313" key="8">
    <source>
        <dbReference type="Proteomes" id="UP001302349"/>
    </source>
</evidence>
<feature type="transmembrane region" description="Helical" evidence="6">
    <location>
        <begin position="161"/>
        <end position="179"/>
    </location>
</feature>
<evidence type="ECO:0000256" key="3">
    <source>
        <dbReference type="ARBA" id="ARBA00022692"/>
    </source>
</evidence>
<evidence type="ECO:0000256" key="4">
    <source>
        <dbReference type="ARBA" id="ARBA00022989"/>
    </source>
</evidence>
<evidence type="ECO:0000256" key="6">
    <source>
        <dbReference type="SAM" id="Phobius"/>
    </source>
</evidence>
<feature type="transmembrane region" description="Helical" evidence="6">
    <location>
        <begin position="21"/>
        <end position="41"/>
    </location>
</feature>
<accession>A0ABZ0IPH2</accession>
<feature type="transmembrane region" description="Helical" evidence="6">
    <location>
        <begin position="199"/>
        <end position="220"/>
    </location>
</feature>
<evidence type="ECO:0000256" key="5">
    <source>
        <dbReference type="ARBA" id="ARBA00023136"/>
    </source>
</evidence>
<reference evidence="7 8" key="1">
    <citation type="journal article" date="2023" name="Microbiol. Resour. Announc.">
        <title>Complete Genome Sequence of Imperialibacter roseus strain P4T.</title>
        <authorList>
            <person name="Tizabi D.R."/>
            <person name="Bachvaroff T."/>
            <person name="Hill R.T."/>
        </authorList>
    </citation>
    <scope>NUCLEOTIDE SEQUENCE [LARGE SCALE GENOMIC DNA]</scope>
    <source>
        <strain evidence="7 8">P4T</strain>
    </source>
</reference>
<comment type="similarity">
    <text evidence="2">Belongs to the CcmB/CycW/HelB family.</text>
</comment>
<evidence type="ECO:0000256" key="2">
    <source>
        <dbReference type="ARBA" id="ARBA00010544"/>
    </source>
</evidence>
<protein>
    <submittedName>
        <fullName evidence="7">Heme exporter protein CcmB</fullName>
    </submittedName>
</protein>
<dbReference type="RefSeq" id="WP_317488987.1">
    <property type="nucleotide sequence ID" value="NZ_CP136051.1"/>
</dbReference>
<keyword evidence="3 6" id="KW-0812">Transmembrane</keyword>
<comment type="subcellular location">
    <subcellularLocation>
        <location evidence="1">Membrane</location>
        <topology evidence="1">Multi-pass membrane protein</topology>
    </subcellularLocation>
</comment>
<evidence type="ECO:0000256" key="1">
    <source>
        <dbReference type="ARBA" id="ARBA00004141"/>
    </source>
</evidence>
<feature type="transmembrane region" description="Helical" evidence="6">
    <location>
        <begin position="104"/>
        <end position="123"/>
    </location>
</feature>
<gene>
    <name evidence="7" type="ORF">RT717_24605</name>
</gene>
<keyword evidence="4 6" id="KW-1133">Transmembrane helix</keyword>
<name>A0ABZ0IPH2_9BACT</name>
<keyword evidence="8" id="KW-1185">Reference proteome</keyword>